<dbReference type="RefSeq" id="WP_087665590.1">
    <property type="nucleotide sequence ID" value="NZ_FCNW02000001.1"/>
</dbReference>
<dbReference type="EMBL" id="FCNW02000001">
    <property type="protein sequence ID" value="SAL13900.1"/>
    <property type="molecule type" value="Genomic_DNA"/>
</dbReference>
<protein>
    <submittedName>
        <fullName evidence="2">Membrane protein</fullName>
    </submittedName>
</protein>
<accession>A0A158F4H3</accession>
<keyword evidence="3" id="KW-1185">Reference proteome</keyword>
<name>A0A158F4H3_9BURK</name>
<dbReference type="AlphaFoldDB" id="A0A158F4H3"/>
<evidence type="ECO:0000256" key="1">
    <source>
        <dbReference type="SAM" id="Phobius"/>
    </source>
</evidence>
<proteinExistence type="predicted"/>
<dbReference type="NCBIfam" id="NF038351">
    <property type="entry name" value="cyt_ox_assem_30"/>
    <property type="match status" value="1"/>
</dbReference>
<dbReference type="Proteomes" id="UP000054977">
    <property type="component" value="Unassembled WGS sequence"/>
</dbReference>
<feature type="transmembrane region" description="Helical" evidence="1">
    <location>
        <begin position="21"/>
        <end position="42"/>
    </location>
</feature>
<gene>
    <name evidence="2" type="ORF">AWB65_00484</name>
</gene>
<evidence type="ECO:0000313" key="3">
    <source>
        <dbReference type="Proteomes" id="UP000054977"/>
    </source>
</evidence>
<sequence length="46" mass="5125">MTRNPQERRSPEQIRAGNKRLGLILLVIVAVFFAAAVVNQYLASRG</sequence>
<keyword evidence="1" id="KW-0472">Membrane</keyword>
<dbReference type="STRING" id="326474.AWB65_00484"/>
<dbReference type="InterPro" id="IPR047811">
    <property type="entry name" value="CytC_ox_assmbl_put"/>
</dbReference>
<reference evidence="2" key="1">
    <citation type="submission" date="2016-01" db="EMBL/GenBank/DDBJ databases">
        <authorList>
            <person name="Peeters C."/>
        </authorList>
    </citation>
    <scope>NUCLEOTIDE SEQUENCE [LARGE SCALE GENOMIC DNA]</scope>
    <source>
        <strain evidence="2">LMG 22934</strain>
    </source>
</reference>
<comment type="caution">
    <text evidence="2">The sequence shown here is derived from an EMBL/GenBank/DDBJ whole genome shotgun (WGS) entry which is preliminary data.</text>
</comment>
<evidence type="ECO:0000313" key="2">
    <source>
        <dbReference type="EMBL" id="SAL13900.1"/>
    </source>
</evidence>
<organism evidence="2 3">
    <name type="scientific">Caballeronia humi</name>
    <dbReference type="NCBI Taxonomy" id="326474"/>
    <lineage>
        <taxon>Bacteria</taxon>
        <taxon>Pseudomonadati</taxon>
        <taxon>Pseudomonadota</taxon>
        <taxon>Betaproteobacteria</taxon>
        <taxon>Burkholderiales</taxon>
        <taxon>Burkholderiaceae</taxon>
        <taxon>Caballeronia</taxon>
    </lineage>
</organism>
<keyword evidence="1" id="KW-0812">Transmembrane</keyword>
<keyword evidence="1" id="KW-1133">Transmembrane helix</keyword>